<evidence type="ECO:0000256" key="2">
    <source>
        <dbReference type="SAM" id="Phobius"/>
    </source>
</evidence>
<dbReference type="EMBL" id="CP043026">
    <property type="protein sequence ID" value="QEH61708.1"/>
    <property type="molecule type" value="Genomic_DNA"/>
</dbReference>
<feature type="coiled-coil region" evidence="1">
    <location>
        <begin position="284"/>
        <end position="311"/>
    </location>
</feature>
<keyword evidence="2" id="KW-1133">Transmembrane helix</keyword>
<dbReference type="AlphaFoldDB" id="A0A5B9Y3I4"/>
<evidence type="ECO:0000256" key="1">
    <source>
        <dbReference type="SAM" id="Coils"/>
    </source>
</evidence>
<keyword evidence="1" id="KW-0175">Coiled coil</keyword>
<dbReference type="KEGG" id="schi:SCHIN_v1c05110"/>
<keyword evidence="2" id="KW-0812">Transmembrane</keyword>
<protein>
    <submittedName>
        <fullName evidence="3">Uncharacterized protein</fullName>
    </submittedName>
</protein>
<evidence type="ECO:0000313" key="3">
    <source>
        <dbReference type="EMBL" id="QEH61708.1"/>
    </source>
</evidence>
<dbReference type="Proteomes" id="UP000323144">
    <property type="component" value="Chromosome"/>
</dbReference>
<evidence type="ECO:0000313" key="4">
    <source>
        <dbReference type="Proteomes" id="UP000323144"/>
    </source>
</evidence>
<keyword evidence="2" id="KW-0472">Membrane</keyword>
<sequence>MTDMQWILIGLGAFALTLVLTFTILFYLVLKGKKKEKNIEQITREPYFVNEKHTKENWWVSKDGVLEKNWMKGQDYDFKVAVFDYYENFSEGFFNSKFVRTKSFLLKIMDVKSVNRTIERLKIHAGCLENIWWRKYKILMTTSFKEMPLVTKSPEYFFYKYYFQFIYELRNVLADYLVNHIIPNTIFLELKPIYYKQYGIQKVDDPQKNIVFAFNQVSQEAEVLVERMQSEFNEELNEKGKDWIIDYKTKSDLLVMLQPDQYIQKLFLKEKIWKMTKKFKLPLTDDLDEAIRNLEEHIKKIEEDKINQVREYIDRYQELKGA</sequence>
<reference evidence="3 4" key="1">
    <citation type="submission" date="2019-08" db="EMBL/GenBank/DDBJ databases">
        <title>Complete genome sequence of Spiroplasma chinense CCH (DSM 19755).</title>
        <authorList>
            <person name="Shen H.-Y."/>
            <person name="Lin Y.-C."/>
            <person name="Chou L."/>
            <person name="Kuo C.-H."/>
        </authorList>
    </citation>
    <scope>NUCLEOTIDE SEQUENCE [LARGE SCALE GENOMIC DNA]</scope>
    <source>
        <strain evidence="3 4">CCH</strain>
    </source>
</reference>
<dbReference type="RefSeq" id="WP_166508095.1">
    <property type="nucleotide sequence ID" value="NZ_CP043026.1"/>
</dbReference>
<accession>A0A5B9Y3I4</accession>
<gene>
    <name evidence="3" type="ORF">SCHIN_v1c05110</name>
</gene>
<feature type="transmembrane region" description="Helical" evidence="2">
    <location>
        <begin position="6"/>
        <end position="30"/>
    </location>
</feature>
<name>A0A5B9Y3I4_9MOLU</name>
<proteinExistence type="predicted"/>
<keyword evidence="4" id="KW-1185">Reference proteome</keyword>
<organism evidence="3 4">
    <name type="scientific">Spiroplasma chinense</name>
    <dbReference type="NCBI Taxonomy" id="216932"/>
    <lineage>
        <taxon>Bacteria</taxon>
        <taxon>Bacillati</taxon>
        <taxon>Mycoplasmatota</taxon>
        <taxon>Mollicutes</taxon>
        <taxon>Entomoplasmatales</taxon>
        <taxon>Spiroplasmataceae</taxon>
        <taxon>Spiroplasma</taxon>
    </lineage>
</organism>